<evidence type="ECO:0000259" key="2">
    <source>
        <dbReference type="PROSITE" id="PS50878"/>
    </source>
</evidence>
<dbReference type="InterPro" id="IPR043502">
    <property type="entry name" value="DNA/RNA_pol_sf"/>
</dbReference>
<evidence type="ECO:0000313" key="4">
    <source>
        <dbReference type="RefSeq" id="XP_056864009.1"/>
    </source>
</evidence>
<dbReference type="InterPro" id="IPR005135">
    <property type="entry name" value="Endo/exonuclease/phosphatase"/>
</dbReference>
<feature type="domain" description="Reverse transcriptase" evidence="2">
    <location>
        <begin position="857"/>
        <end position="1103"/>
    </location>
</feature>
<protein>
    <submittedName>
        <fullName evidence="4">Uncharacterized protein LOC108833989</fullName>
    </submittedName>
</protein>
<evidence type="ECO:0000313" key="3">
    <source>
        <dbReference type="Proteomes" id="UP000504610"/>
    </source>
</evidence>
<reference evidence="4" key="2">
    <citation type="submission" date="2025-08" db="UniProtKB">
        <authorList>
            <consortium name="RefSeq"/>
        </authorList>
    </citation>
    <scope>IDENTIFICATION</scope>
    <source>
        <tissue evidence="4">Leaf</tissue>
    </source>
</reference>
<dbReference type="CDD" id="cd01650">
    <property type="entry name" value="RT_nLTR_like"/>
    <property type="match status" value="1"/>
</dbReference>
<dbReference type="InterPro" id="IPR000477">
    <property type="entry name" value="RT_dom"/>
</dbReference>
<dbReference type="Pfam" id="PF14111">
    <property type="entry name" value="DUF4283"/>
    <property type="match status" value="1"/>
</dbReference>
<feature type="compositionally biased region" description="Low complexity" evidence="1">
    <location>
        <begin position="356"/>
        <end position="366"/>
    </location>
</feature>
<dbReference type="Pfam" id="PF13456">
    <property type="entry name" value="RVT_3"/>
    <property type="match status" value="1"/>
</dbReference>
<dbReference type="Proteomes" id="UP000504610">
    <property type="component" value="Chromosome 4"/>
</dbReference>
<accession>A0A9W3DJS1</accession>
<dbReference type="InterPro" id="IPR044730">
    <property type="entry name" value="RNase_H-like_dom_plant"/>
</dbReference>
<evidence type="ECO:0000256" key="1">
    <source>
        <dbReference type="SAM" id="MobiDB-lite"/>
    </source>
</evidence>
<dbReference type="GO" id="GO:0004523">
    <property type="term" value="F:RNA-DNA hybrid ribonuclease activity"/>
    <property type="evidence" value="ECO:0007669"/>
    <property type="project" value="InterPro"/>
</dbReference>
<reference evidence="3" key="1">
    <citation type="journal article" date="2019" name="Database">
        <title>The radish genome database (RadishGD): an integrated information resource for radish genomics.</title>
        <authorList>
            <person name="Yu H.J."/>
            <person name="Baek S."/>
            <person name="Lee Y.J."/>
            <person name="Cho A."/>
            <person name="Mun J.H."/>
        </authorList>
    </citation>
    <scope>NUCLEOTIDE SEQUENCE [LARGE SCALE GENOMIC DNA]</scope>
    <source>
        <strain evidence="3">cv. WK10039</strain>
    </source>
</reference>
<dbReference type="PANTHER" id="PTHR33116:SF86">
    <property type="entry name" value="REVERSE TRANSCRIPTASE DOMAIN-CONTAINING PROTEIN"/>
    <property type="match status" value="1"/>
</dbReference>
<dbReference type="PANTHER" id="PTHR33116">
    <property type="entry name" value="REVERSE TRANSCRIPTASE ZINC-BINDING DOMAIN-CONTAINING PROTEIN-RELATED-RELATED"/>
    <property type="match status" value="1"/>
</dbReference>
<proteinExistence type="predicted"/>
<dbReference type="Pfam" id="PF13966">
    <property type="entry name" value="zf-RVT"/>
    <property type="match status" value="1"/>
</dbReference>
<dbReference type="InterPro" id="IPR025836">
    <property type="entry name" value="Zn_knuckle_CX2CX4HX4C"/>
</dbReference>
<feature type="region of interest" description="Disordered" evidence="1">
    <location>
        <begin position="320"/>
        <end position="366"/>
    </location>
</feature>
<dbReference type="OrthoDB" id="1432405at2759"/>
<dbReference type="InterPro" id="IPR026960">
    <property type="entry name" value="RVT-Znf"/>
</dbReference>
<gene>
    <name evidence="4" type="primary">LOC108833989</name>
</gene>
<dbReference type="RefSeq" id="XP_056864009.1">
    <property type="nucleotide sequence ID" value="XM_057008029.1"/>
</dbReference>
<dbReference type="SUPFAM" id="SSF56672">
    <property type="entry name" value="DNA/RNA polymerases"/>
    <property type="match status" value="1"/>
</dbReference>
<dbReference type="Gene3D" id="3.60.10.10">
    <property type="entry name" value="Endonuclease/exonuclease/phosphatase"/>
    <property type="match status" value="1"/>
</dbReference>
<dbReference type="PROSITE" id="PS50878">
    <property type="entry name" value="RT_POL"/>
    <property type="match status" value="1"/>
</dbReference>
<dbReference type="InterPro" id="IPR036691">
    <property type="entry name" value="Endo/exonu/phosph_ase_sf"/>
</dbReference>
<sequence>MADLLHQSLRSMSIDDDEVPLTLPDSPRFQVVDGNSLSLLGRLLNPDCQIMAKMIDYMPTAWRVYGRVRGMALSRDRFQFIFQREEDLLTVLKDRPWSYNHWPMVLERWTENPAPDFLRYMLIWIRIKNIPSKFFTGDTMYILASEVGHVEEIAYDPKVSHTKDYIRALITFDTENPAKASQKLTVSKEETVTIEFEYERIHKKCYHCFRLTHEKFRCPMLKKGPKQQAAASSSNGSHGKTQEELVPAPVAQPSLDSPPGFPPLFPELPPQERKQALIYISHSDSTERQARIMRVRQSIEDQRQSHTAILTRFTSDLEKGKGHVFSYPDSDQLPHDRQNPRQTLSLPGIRDKDAQEASSESESSGAAMNLMSSISTGFQIGQSDKTPSAGDSSAIKGALRQFKLSEKFVGDAFRILCFLMETKQKFEYMSGLQKSLGYDKIFTVEPRGLSGGLAVLWKDSYNIEILSGDSIIIDLKVTCRSMSFFLSCVYGDPVRARRQDVWDRLTDIGVGRDEAWLLTGDFNEHMSNDDKLGGVLRDESTFCGFKNMALFCKIRELRSSGNVLSWHGWRDGVWVQCRLDRCFGNDEWFNLFPRSSVEYGGMWGSDHRDLLIGFTMEQKELNRGRFYLDNRMFSKPGFEEAIVEGWGLSDGQANLMDRIASCRREISRWRKSSDLNSHERIVRLKAAYEIEFSKVFPSRVIMKSLKQQLAEAYMEEEFFWRQKCREEWLKDGDRNTKYFHNVVKGRKVRNRILMLLDDLGREHFSEGSKGEIAVEYFRELFLSTNPFDLEFLFTDFPSRITSEMNEGLTAAVSVEEIRKAAMCVKGGSAPGEDRLTGSFYHKYWHIVGLAITKEILQFFETSVMPDGWNHTQLSLIPKITSPVQMQDMRPISLCSRLREPLSGRLISDNIIIASEMIHSLHTNERVSEEFMAVKTDMLKAYDRVEWSFLETLLERMGFDRVWVRWIMTCVNSVSYSVMLNGSSHGYIRPEHGLRQGDPLSPFLFILCSEALVNCLNTSAATGHLHGIQIGQQGPAVHHLLFADDSLLICKANAQEASEIISCLKRYSDASGQRINFQKSSIIFGSKVVNAVKDEVKQTLGIESEGGDGTYLGLPECFSGSKRQLLGFLREKLQGRLNGWFAKSLSQGGKEILLKSICLVLPIYVMSCFRLPKDTCAKLRSAMIKFWWSTGNNRKKIAWVSWQKLCKSKKQGGLGFKDLEKFNQALLAKQAARVFNNPESLLAQVLKQRYFKNNSFLECGLGSRPSFAWRSILHGRELLQQGLMTKIGNGVGTKVWWDRWILDGAPRVPEYREGSVVDLTLTVEDLIDHNSRVWDKALVEETFSHKDAGIILKQKLDLDRPDAVVWSLTKNGRYSSKSGYDLLDSLEELASPSPPVPPIEQQLWQALWKTKTSPKLRHFLWRIRSGALAVKERLSTRGIHLNTTCPSCNDGTEDIGHVLFHCRFAQDVWALSSVPMPPSGSWSTSVFLNLYHLIACSKKSDQNPEAGLIFPWILWHIWKARNSFCFEHIRLDPAVILDKATVEAEIWRKLQNPGQARAHVSAVQDLTPVVWTKPPQNWVKCNVASSWAPNISLSGGAWVVRNDAGAVIFHSRRSFSNLETTLLADLISLQRAVEAMASLRVDNVFFETSSFVLQEAFHRRSLSPQINQLVSGILQSLNSLSNWRLEHVENGRNRVAGLIAQSVTSDLRFHSYVATGGPSWFHSLLAQEASTNFPQNLS</sequence>
<dbReference type="GeneID" id="108833989"/>
<dbReference type="InterPro" id="IPR025558">
    <property type="entry name" value="DUF4283"/>
</dbReference>
<dbReference type="SUPFAM" id="SSF56219">
    <property type="entry name" value="DNase I-like"/>
    <property type="match status" value="1"/>
</dbReference>
<dbReference type="InterPro" id="IPR002156">
    <property type="entry name" value="RNaseH_domain"/>
</dbReference>
<dbReference type="GO" id="GO:0003676">
    <property type="term" value="F:nucleic acid binding"/>
    <property type="evidence" value="ECO:0007669"/>
    <property type="project" value="InterPro"/>
</dbReference>
<dbReference type="Pfam" id="PF03372">
    <property type="entry name" value="Exo_endo_phos"/>
    <property type="match status" value="1"/>
</dbReference>
<dbReference type="KEGG" id="rsz:108833989"/>
<organism evidence="3 4">
    <name type="scientific">Raphanus sativus</name>
    <name type="common">Radish</name>
    <name type="synonym">Raphanus raphanistrum var. sativus</name>
    <dbReference type="NCBI Taxonomy" id="3726"/>
    <lineage>
        <taxon>Eukaryota</taxon>
        <taxon>Viridiplantae</taxon>
        <taxon>Streptophyta</taxon>
        <taxon>Embryophyta</taxon>
        <taxon>Tracheophyta</taxon>
        <taxon>Spermatophyta</taxon>
        <taxon>Magnoliopsida</taxon>
        <taxon>eudicotyledons</taxon>
        <taxon>Gunneridae</taxon>
        <taxon>Pentapetalae</taxon>
        <taxon>rosids</taxon>
        <taxon>malvids</taxon>
        <taxon>Brassicales</taxon>
        <taxon>Brassicaceae</taxon>
        <taxon>Brassiceae</taxon>
        <taxon>Raphanus</taxon>
    </lineage>
</organism>
<dbReference type="CDD" id="cd06222">
    <property type="entry name" value="RNase_H_like"/>
    <property type="match status" value="1"/>
</dbReference>
<keyword evidence="3" id="KW-1185">Reference proteome</keyword>
<name>A0A9W3DJS1_RAPSA</name>
<dbReference type="Pfam" id="PF14392">
    <property type="entry name" value="zf-CCHC_4"/>
    <property type="match status" value="1"/>
</dbReference>
<dbReference type="Pfam" id="PF00078">
    <property type="entry name" value="RVT_1"/>
    <property type="match status" value="1"/>
</dbReference>